<organism evidence="4 5">
    <name type="scientific">Facklamia languida CCUG 37842</name>
    <dbReference type="NCBI Taxonomy" id="883113"/>
    <lineage>
        <taxon>Bacteria</taxon>
        <taxon>Bacillati</taxon>
        <taxon>Bacillota</taxon>
        <taxon>Bacilli</taxon>
        <taxon>Lactobacillales</taxon>
        <taxon>Aerococcaceae</taxon>
        <taxon>Facklamia</taxon>
    </lineage>
</organism>
<dbReference type="PANTHER" id="PTHR30041">
    <property type="entry name" value="ARSENATE REDUCTASE"/>
    <property type="match status" value="1"/>
</dbReference>
<evidence type="ECO:0000256" key="3">
    <source>
        <dbReference type="PROSITE-ProRule" id="PRU01282"/>
    </source>
</evidence>
<dbReference type="InterPro" id="IPR006504">
    <property type="entry name" value="Tscrpt_reg_Spx/MgsR"/>
</dbReference>
<dbReference type="InterPro" id="IPR036249">
    <property type="entry name" value="Thioredoxin-like_sf"/>
</dbReference>
<protein>
    <submittedName>
        <fullName evidence="4">Spx/MgsR family transcriptional regulator</fullName>
    </submittedName>
</protein>
<name>H3NHD8_9LACT</name>
<keyword evidence="5" id="KW-1185">Reference proteome</keyword>
<evidence type="ECO:0000256" key="2">
    <source>
        <dbReference type="ARBA" id="ARBA00023284"/>
    </source>
</evidence>
<evidence type="ECO:0000313" key="5">
    <source>
        <dbReference type="Proteomes" id="UP000006190"/>
    </source>
</evidence>
<accession>H3NHD8</accession>
<sequence>MLKIYGLKKCSTTQKVANWMKDQGLELTDIIDIRDCPPSFEELKYTLEAYSGKRGKIVNSSGQLYRDLHLKDRLDEMSEDDFLTLLSEQGMLVKRPLITDGHKASAGSNQKDLARIWSIE</sequence>
<dbReference type="STRING" id="883113.HMPREF9708_00277"/>
<dbReference type="SUPFAM" id="SSF52833">
    <property type="entry name" value="Thioredoxin-like"/>
    <property type="match status" value="1"/>
</dbReference>
<comment type="similarity">
    <text evidence="3">Belongs to the ArsC family.</text>
</comment>
<dbReference type="HOGENOM" id="CLU_116644_2_0_9"/>
<keyword evidence="1" id="KW-1015">Disulfide bond</keyword>
<dbReference type="PATRIC" id="fig|883113.3.peg.281"/>
<dbReference type="eggNOG" id="COG1393">
    <property type="taxonomic scope" value="Bacteria"/>
</dbReference>
<evidence type="ECO:0000256" key="1">
    <source>
        <dbReference type="ARBA" id="ARBA00023157"/>
    </source>
</evidence>
<proteinExistence type="inferred from homology"/>
<gene>
    <name evidence="4" type="ORF">HMPREF9708_00277</name>
</gene>
<comment type="caution">
    <text evidence="4">The sequence shown here is derived from an EMBL/GenBank/DDBJ whole genome shotgun (WGS) entry which is preliminary data.</text>
</comment>
<dbReference type="EMBL" id="AGEG01000002">
    <property type="protein sequence ID" value="EHR38193.1"/>
    <property type="molecule type" value="Genomic_DNA"/>
</dbReference>
<dbReference type="InterPro" id="IPR006660">
    <property type="entry name" value="Arsenate_reductase-like"/>
</dbReference>
<reference evidence="4 5" key="1">
    <citation type="submission" date="2012-01" db="EMBL/GenBank/DDBJ databases">
        <title>The Genome Sequence of Facklamia languida CCUG 37842.</title>
        <authorList>
            <consortium name="The Broad Institute Genome Sequencing Platform"/>
            <person name="Earl A."/>
            <person name="Ward D."/>
            <person name="Feldgarden M."/>
            <person name="Gevers D."/>
            <person name="Huys G."/>
            <person name="Young S.K."/>
            <person name="Zeng Q."/>
            <person name="Gargeya S."/>
            <person name="Fitzgerald M."/>
            <person name="Haas B."/>
            <person name="Abouelleil A."/>
            <person name="Alvarado L."/>
            <person name="Arachchi H.M."/>
            <person name="Berlin A."/>
            <person name="Chapman S.B."/>
            <person name="Gearin G."/>
            <person name="Goldberg J."/>
            <person name="Griggs A."/>
            <person name="Gujja S."/>
            <person name="Hansen M."/>
            <person name="Heiman D."/>
            <person name="Howarth C."/>
            <person name="Larimer J."/>
            <person name="Lui A."/>
            <person name="MacDonald P.J.P."/>
            <person name="McCowen C."/>
            <person name="Montmayeur A."/>
            <person name="Murphy C."/>
            <person name="Neiman D."/>
            <person name="Pearson M."/>
            <person name="Priest M."/>
            <person name="Roberts A."/>
            <person name="Saif S."/>
            <person name="Shea T."/>
            <person name="Sisk P."/>
            <person name="Stolte C."/>
            <person name="Sykes S."/>
            <person name="Wortman J."/>
            <person name="Nusbaum C."/>
            <person name="Birren B."/>
        </authorList>
    </citation>
    <scope>NUCLEOTIDE SEQUENCE [LARGE SCALE GENOMIC DNA]</scope>
    <source>
        <strain evidence="4 5">CCUG 37842</strain>
    </source>
</reference>
<keyword evidence="2" id="KW-0676">Redox-active center</keyword>
<dbReference type="Pfam" id="PF03960">
    <property type="entry name" value="ArsC"/>
    <property type="match status" value="1"/>
</dbReference>
<dbReference type="OrthoDB" id="9794155at2"/>
<dbReference type="PANTHER" id="PTHR30041:SF8">
    <property type="entry name" value="PROTEIN YFFB"/>
    <property type="match status" value="1"/>
</dbReference>
<dbReference type="Gene3D" id="3.40.30.10">
    <property type="entry name" value="Glutaredoxin"/>
    <property type="match status" value="1"/>
</dbReference>
<dbReference type="RefSeq" id="WP_006308169.1">
    <property type="nucleotide sequence ID" value="NZ_JH601133.1"/>
</dbReference>
<dbReference type="AlphaFoldDB" id="H3NHD8"/>
<dbReference type="Proteomes" id="UP000006190">
    <property type="component" value="Unassembled WGS sequence"/>
</dbReference>
<dbReference type="NCBIfam" id="TIGR01617">
    <property type="entry name" value="arsC_related"/>
    <property type="match status" value="1"/>
</dbReference>
<dbReference type="PROSITE" id="PS51353">
    <property type="entry name" value="ARSC"/>
    <property type="match status" value="1"/>
</dbReference>
<evidence type="ECO:0000313" key="4">
    <source>
        <dbReference type="EMBL" id="EHR38193.1"/>
    </source>
</evidence>